<dbReference type="EMBL" id="JABAHZ010000001">
    <property type="protein sequence ID" value="NLR77896.1"/>
    <property type="molecule type" value="Genomic_DNA"/>
</dbReference>
<evidence type="ECO:0000313" key="2">
    <source>
        <dbReference type="Proteomes" id="UP000552864"/>
    </source>
</evidence>
<keyword evidence="2" id="KW-1185">Reference proteome</keyword>
<proteinExistence type="predicted"/>
<protein>
    <submittedName>
        <fullName evidence="1">Uncharacterized protein</fullName>
    </submittedName>
</protein>
<evidence type="ECO:0000313" key="1">
    <source>
        <dbReference type="EMBL" id="NLR77896.1"/>
    </source>
</evidence>
<dbReference type="RefSeq" id="WP_168737259.1">
    <property type="nucleotide sequence ID" value="NZ_JABAHZ010000001.1"/>
</dbReference>
<reference evidence="1 2" key="1">
    <citation type="submission" date="2020-04" db="EMBL/GenBank/DDBJ databases">
        <authorList>
            <person name="Yin C."/>
        </authorList>
    </citation>
    <scope>NUCLEOTIDE SEQUENCE [LARGE SCALE GENOMIC DNA]</scope>
    <source>
        <strain evidence="1 2">Ak56</strain>
    </source>
</reference>
<accession>A0A847SKI6</accession>
<name>A0A847SKI6_9BACT</name>
<sequence length="470" mass="52179">MFNAGSKKIRCISVVGDVMNNIGRCIIVVLIALVVASPANAQRKVNLQKQVVLPGTALRFDSLLGIISRQTGARFSLNTRKFPPGRIIRVGSGTRSMAKLLAEIRQYTGIYYTILGEHIIFIDNPPPGAKPAPAHPVTKMTAKTKAPAPLITPWRQQLHTLPPRYPSPAIPTNFDTAIRLFMADTAWTLSKKDTAFSRLYPPADSSRQLTLTGGWSWRPGWHWKKGNDSSQYMPVIVPGKDTAADKTKPPITDKARATATGKTSALQSWLQETFASRYQRPAAMKGNGSSERRPFAFLLNAGVSADEMNYVNPTVQLGFPFLYGIGSWSSDFSNSSLRWGAGTSIRLSDDWRLHLQGTTGQLKQSWDTMTLVSTMKTQHLKLALIAEKKLGHHFSLQGGLSFNRMVMRYYDFNGKFQALDKPGMEAMNAFFTLPKPPYTLSDNYGSNGNVKTWIGFQLGIFYNMNLPKRN</sequence>
<organism evidence="1 2">
    <name type="scientific">Chitinophaga eiseniae</name>
    <dbReference type="NCBI Taxonomy" id="634771"/>
    <lineage>
        <taxon>Bacteria</taxon>
        <taxon>Pseudomonadati</taxon>
        <taxon>Bacteroidota</taxon>
        <taxon>Chitinophagia</taxon>
        <taxon>Chitinophagales</taxon>
        <taxon>Chitinophagaceae</taxon>
        <taxon>Chitinophaga</taxon>
    </lineage>
</organism>
<dbReference type="Proteomes" id="UP000552864">
    <property type="component" value="Unassembled WGS sequence"/>
</dbReference>
<comment type="caution">
    <text evidence="1">The sequence shown here is derived from an EMBL/GenBank/DDBJ whole genome shotgun (WGS) entry which is preliminary data.</text>
</comment>
<gene>
    <name evidence="1" type="ORF">HGH91_04630</name>
</gene>
<dbReference type="AlphaFoldDB" id="A0A847SKI6"/>